<evidence type="ECO:0000313" key="3">
    <source>
        <dbReference type="Proteomes" id="UP000027195"/>
    </source>
</evidence>
<dbReference type="InParanoid" id="A0A067N1E4"/>
<keyword evidence="1" id="KW-0472">Membrane</keyword>
<protein>
    <submittedName>
        <fullName evidence="2">Uncharacterized protein</fullName>
    </submittedName>
</protein>
<accession>A0A067N1E4</accession>
<dbReference type="Proteomes" id="UP000027195">
    <property type="component" value="Unassembled WGS sequence"/>
</dbReference>
<feature type="transmembrane region" description="Helical" evidence="1">
    <location>
        <begin position="12"/>
        <end position="31"/>
    </location>
</feature>
<keyword evidence="3" id="KW-1185">Reference proteome</keyword>
<evidence type="ECO:0000256" key="1">
    <source>
        <dbReference type="SAM" id="Phobius"/>
    </source>
</evidence>
<gene>
    <name evidence="2" type="ORF">BOTBODRAFT_545153</name>
</gene>
<dbReference type="AlphaFoldDB" id="A0A067N1E4"/>
<evidence type="ECO:0000313" key="2">
    <source>
        <dbReference type="EMBL" id="KDQ17962.1"/>
    </source>
</evidence>
<dbReference type="HOGENOM" id="CLU_2867371_0_0_1"/>
<sequence length="64" mass="6676">MPGMKQLEPAKHLVTSFLAVTAGSSACLLLWDFSCGVSCQMRLCTNVAYGGGGRIHLSGTGTDE</sequence>
<reference evidence="3" key="1">
    <citation type="journal article" date="2014" name="Proc. Natl. Acad. Sci. U.S.A.">
        <title>Extensive sampling of basidiomycete genomes demonstrates inadequacy of the white-rot/brown-rot paradigm for wood decay fungi.</title>
        <authorList>
            <person name="Riley R."/>
            <person name="Salamov A.A."/>
            <person name="Brown D.W."/>
            <person name="Nagy L.G."/>
            <person name="Floudas D."/>
            <person name="Held B.W."/>
            <person name="Levasseur A."/>
            <person name="Lombard V."/>
            <person name="Morin E."/>
            <person name="Otillar R."/>
            <person name="Lindquist E.A."/>
            <person name="Sun H."/>
            <person name="LaButti K.M."/>
            <person name="Schmutz J."/>
            <person name="Jabbour D."/>
            <person name="Luo H."/>
            <person name="Baker S.E."/>
            <person name="Pisabarro A.G."/>
            <person name="Walton J.D."/>
            <person name="Blanchette R.A."/>
            <person name="Henrissat B."/>
            <person name="Martin F."/>
            <person name="Cullen D."/>
            <person name="Hibbett D.S."/>
            <person name="Grigoriev I.V."/>
        </authorList>
    </citation>
    <scope>NUCLEOTIDE SEQUENCE [LARGE SCALE GENOMIC DNA]</scope>
    <source>
        <strain evidence="3">FD-172 SS1</strain>
    </source>
</reference>
<dbReference type="PROSITE" id="PS51257">
    <property type="entry name" value="PROKAR_LIPOPROTEIN"/>
    <property type="match status" value="1"/>
</dbReference>
<proteinExistence type="predicted"/>
<name>A0A067N1E4_BOTB1</name>
<dbReference type="EMBL" id="KL198022">
    <property type="protein sequence ID" value="KDQ17962.1"/>
    <property type="molecule type" value="Genomic_DNA"/>
</dbReference>
<organism evidence="2 3">
    <name type="scientific">Botryobasidium botryosum (strain FD-172 SS1)</name>
    <dbReference type="NCBI Taxonomy" id="930990"/>
    <lineage>
        <taxon>Eukaryota</taxon>
        <taxon>Fungi</taxon>
        <taxon>Dikarya</taxon>
        <taxon>Basidiomycota</taxon>
        <taxon>Agaricomycotina</taxon>
        <taxon>Agaricomycetes</taxon>
        <taxon>Cantharellales</taxon>
        <taxon>Botryobasidiaceae</taxon>
        <taxon>Botryobasidium</taxon>
    </lineage>
</organism>
<keyword evidence="1" id="KW-0812">Transmembrane</keyword>
<keyword evidence="1" id="KW-1133">Transmembrane helix</keyword>